<dbReference type="SUPFAM" id="SSF81901">
    <property type="entry name" value="HCP-like"/>
    <property type="match status" value="1"/>
</dbReference>
<dbReference type="Gene3D" id="1.25.40.10">
    <property type="entry name" value="Tetratricopeptide repeat domain"/>
    <property type="match status" value="1"/>
</dbReference>
<keyword evidence="2" id="KW-1185">Reference proteome</keyword>
<dbReference type="RefSeq" id="WP_091684700.1">
    <property type="nucleotide sequence ID" value="NZ_FOSN01000013.1"/>
</dbReference>
<dbReference type="STRING" id="1612308.SAMN05444581_11339"/>
<dbReference type="AlphaFoldDB" id="A0A1I4B5I9"/>
<dbReference type="PANTHER" id="PTHR11102">
    <property type="entry name" value="SEL-1-LIKE PROTEIN"/>
    <property type="match status" value="1"/>
</dbReference>
<dbReference type="EMBL" id="FOSN01000013">
    <property type="protein sequence ID" value="SFK64045.1"/>
    <property type="molecule type" value="Genomic_DNA"/>
</dbReference>
<evidence type="ECO:0000313" key="1">
    <source>
        <dbReference type="EMBL" id="SFK64045.1"/>
    </source>
</evidence>
<dbReference type="InterPro" id="IPR050767">
    <property type="entry name" value="Sel1_AlgK"/>
</dbReference>
<name>A0A1I4B5I9_9HYPH</name>
<accession>A0A1I4B5I9</accession>
<organism evidence="1 2">
    <name type="scientific">Methylocapsa palsarum</name>
    <dbReference type="NCBI Taxonomy" id="1612308"/>
    <lineage>
        <taxon>Bacteria</taxon>
        <taxon>Pseudomonadati</taxon>
        <taxon>Pseudomonadota</taxon>
        <taxon>Alphaproteobacteria</taxon>
        <taxon>Hyphomicrobiales</taxon>
        <taxon>Beijerinckiaceae</taxon>
        <taxon>Methylocapsa</taxon>
    </lineage>
</organism>
<dbReference type="Pfam" id="PF08238">
    <property type="entry name" value="Sel1"/>
    <property type="match status" value="4"/>
</dbReference>
<gene>
    <name evidence="1" type="ORF">SAMN05444581_11339</name>
</gene>
<dbReference type="PANTHER" id="PTHR11102:SF160">
    <property type="entry name" value="ERAD-ASSOCIATED E3 UBIQUITIN-PROTEIN LIGASE COMPONENT HRD3"/>
    <property type="match status" value="1"/>
</dbReference>
<protein>
    <recommendedName>
        <fullName evidence="3">Sel1 repeat-containing protein</fullName>
    </recommendedName>
</protein>
<reference evidence="1 2" key="1">
    <citation type="submission" date="2016-10" db="EMBL/GenBank/DDBJ databases">
        <authorList>
            <person name="de Groot N.N."/>
        </authorList>
    </citation>
    <scope>NUCLEOTIDE SEQUENCE [LARGE SCALE GENOMIC DNA]</scope>
    <source>
        <strain evidence="1 2">NE2</strain>
    </source>
</reference>
<evidence type="ECO:0000313" key="2">
    <source>
        <dbReference type="Proteomes" id="UP000198755"/>
    </source>
</evidence>
<evidence type="ECO:0008006" key="3">
    <source>
        <dbReference type="Google" id="ProtNLM"/>
    </source>
</evidence>
<sequence length="216" mass="23309">MLGLISVSRRALFLLKKRREHGSNMRSREARHQIAPELTPQILATLSDVFRENISGQGSENADANSTRKLAEKGHAGAQTHLGHMYYFGHGVPKNYAEARKWCLKAASFDVAEAQSKLGRIYANGYGVRQDFSKAAAWFEKAADQGSRADQCALGILYAYGAGVAKDDARAAAWFERAARQGDVYAQYALGVLQDYGAGASPGLCQGGSMGSEKCG</sequence>
<dbReference type="OrthoDB" id="9797030at2"/>
<dbReference type="Proteomes" id="UP000198755">
    <property type="component" value="Unassembled WGS sequence"/>
</dbReference>
<dbReference type="InterPro" id="IPR006597">
    <property type="entry name" value="Sel1-like"/>
</dbReference>
<dbReference type="InterPro" id="IPR011990">
    <property type="entry name" value="TPR-like_helical_dom_sf"/>
</dbReference>
<dbReference type="SMART" id="SM00671">
    <property type="entry name" value="SEL1"/>
    <property type="match status" value="3"/>
</dbReference>
<proteinExistence type="predicted"/>